<reference evidence="5 6" key="1">
    <citation type="journal article" date="2019" name="Sci. Rep.">
        <title>Comparative genomics of chytrid fungi reveal insights into the obligate biotrophic and pathogenic lifestyle of Synchytrium endobioticum.</title>
        <authorList>
            <person name="van de Vossenberg B.T.L.H."/>
            <person name="Warris S."/>
            <person name="Nguyen H.D.T."/>
            <person name="van Gent-Pelzer M.P.E."/>
            <person name="Joly D.L."/>
            <person name="van de Geest H.C."/>
            <person name="Bonants P.J.M."/>
            <person name="Smith D.S."/>
            <person name="Levesque C.A."/>
            <person name="van der Lee T.A.J."/>
        </authorList>
    </citation>
    <scope>NUCLEOTIDE SEQUENCE [LARGE SCALE GENOMIC DNA]</scope>
    <source>
        <strain evidence="5 6">MB42</strain>
    </source>
</reference>
<dbReference type="PANTHER" id="PTHR11178:SF1">
    <property type="entry name" value="NFU1 IRON-SULFUR CLUSTER SCAFFOLD HOMOLOG, MITOCHONDRIAL"/>
    <property type="match status" value="1"/>
</dbReference>
<dbReference type="InterPro" id="IPR036498">
    <property type="entry name" value="Nfu/NifU_N_sf"/>
</dbReference>
<evidence type="ECO:0000313" key="5">
    <source>
        <dbReference type="EMBL" id="TPX52507.1"/>
    </source>
</evidence>
<evidence type="ECO:0000256" key="1">
    <source>
        <dbReference type="ARBA" id="ARBA00006420"/>
    </source>
</evidence>
<organism evidence="5 6">
    <name type="scientific">Synchytrium endobioticum</name>
    <dbReference type="NCBI Taxonomy" id="286115"/>
    <lineage>
        <taxon>Eukaryota</taxon>
        <taxon>Fungi</taxon>
        <taxon>Fungi incertae sedis</taxon>
        <taxon>Chytridiomycota</taxon>
        <taxon>Chytridiomycota incertae sedis</taxon>
        <taxon>Chytridiomycetes</taxon>
        <taxon>Synchytriales</taxon>
        <taxon>Synchytriaceae</taxon>
        <taxon>Synchytrium</taxon>
    </lineage>
</organism>
<dbReference type="SMART" id="SM00932">
    <property type="entry name" value="Nfu_N"/>
    <property type="match status" value="1"/>
</dbReference>
<dbReference type="Gene3D" id="3.30.1370.70">
    <property type="entry name" value="Scaffold protein Nfu/NifU, N-terminal domain"/>
    <property type="match status" value="1"/>
</dbReference>
<dbReference type="FunFam" id="3.30.1370.70:FF:000001">
    <property type="entry name" value="NifU-like protein 4, mitochondrial"/>
    <property type="match status" value="1"/>
</dbReference>
<accession>A0A507DMU6</accession>
<dbReference type="GO" id="GO:0016226">
    <property type="term" value="P:iron-sulfur cluster assembly"/>
    <property type="evidence" value="ECO:0007669"/>
    <property type="project" value="InterPro"/>
</dbReference>
<dbReference type="PROSITE" id="PS50102">
    <property type="entry name" value="RRM"/>
    <property type="match status" value="1"/>
</dbReference>
<dbReference type="SUPFAM" id="SSF110836">
    <property type="entry name" value="Hypothetical protein SAV1430"/>
    <property type="match status" value="1"/>
</dbReference>
<dbReference type="InterPro" id="IPR001075">
    <property type="entry name" value="NIF_FeS_clus_asmbl_NifU_C"/>
</dbReference>
<dbReference type="Pfam" id="PF08712">
    <property type="entry name" value="Nfu_N"/>
    <property type="match status" value="1"/>
</dbReference>
<dbReference type="GO" id="GO:0051536">
    <property type="term" value="F:iron-sulfur cluster binding"/>
    <property type="evidence" value="ECO:0007669"/>
    <property type="project" value="InterPro"/>
</dbReference>
<comment type="caution">
    <text evidence="5">The sequence shown here is derived from an EMBL/GenBank/DDBJ whole genome shotgun (WGS) entry which is preliminary data.</text>
</comment>
<dbReference type="InterPro" id="IPR012677">
    <property type="entry name" value="Nucleotide-bd_a/b_plait_sf"/>
</dbReference>
<dbReference type="GO" id="GO:0003723">
    <property type="term" value="F:RNA binding"/>
    <property type="evidence" value="ECO:0007669"/>
    <property type="project" value="UniProtKB-UniRule"/>
</dbReference>
<dbReference type="Gene3D" id="3.30.300.130">
    <property type="entry name" value="Fe-S cluster assembly (FSCA)"/>
    <property type="match status" value="1"/>
</dbReference>
<keyword evidence="6" id="KW-1185">Reference proteome</keyword>
<feature type="region of interest" description="Disordered" evidence="3">
    <location>
        <begin position="252"/>
        <end position="283"/>
    </location>
</feature>
<dbReference type="InterPro" id="IPR000504">
    <property type="entry name" value="RRM_dom"/>
</dbReference>
<dbReference type="Pfam" id="PF00076">
    <property type="entry name" value="RRM_1"/>
    <property type="match status" value="1"/>
</dbReference>
<evidence type="ECO:0000256" key="3">
    <source>
        <dbReference type="SAM" id="MobiDB-lite"/>
    </source>
</evidence>
<protein>
    <recommendedName>
        <fullName evidence="4">RRM domain-containing protein</fullName>
    </recommendedName>
</protein>
<dbReference type="Proteomes" id="UP000317494">
    <property type="component" value="Unassembled WGS sequence"/>
</dbReference>
<feature type="domain" description="RRM" evidence="4">
    <location>
        <begin position="139"/>
        <end position="216"/>
    </location>
</feature>
<dbReference type="EMBL" id="QEAN01000034">
    <property type="protein sequence ID" value="TPX52507.1"/>
    <property type="molecule type" value="Genomic_DNA"/>
</dbReference>
<dbReference type="GO" id="GO:0005506">
    <property type="term" value="F:iron ion binding"/>
    <property type="evidence" value="ECO:0007669"/>
    <property type="project" value="InterPro"/>
</dbReference>
<dbReference type="InterPro" id="IPR014824">
    <property type="entry name" value="Nfu/NifU_N"/>
</dbReference>
<name>A0A507DMU6_9FUNG</name>
<comment type="similarity">
    <text evidence="1">Belongs to the NifU family.</text>
</comment>
<dbReference type="PANTHER" id="PTHR11178">
    <property type="entry name" value="IRON-SULFUR CLUSTER SCAFFOLD PROTEIN NFU-RELATED"/>
    <property type="match status" value="1"/>
</dbReference>
<dbReference type="SUPFAM" id="SSF117916">
    <property type="entry name" value="Fe-S cluster assembly (FSCA) domain-like"/>
    <property type="match status" value="1"/>
</dbReference>
<dbReference type="FunFam" id="3.30.300.130:FF:000001">
    <property type="entry name" value="NFU1 iron-sulfur cluster scaffold"/>
    <property type="match status" value="1"/>
</dbReference>
<evidence type="ECO:0000256" key="2">
    <source>
        <dbReference type="PROSITE-ProRule" id="PRU00176"/>
    </source>
</evidence>
<gene>
    <name evidence="5" type="ORF">SeMB42_g01347</name>
</gene>
<sequence>MHCSRGHRGSDVVDKPGGAVAKGVHQLQRCEQLPASIPPPPASVSSSRSSLLMTAAPHRCRFSGGHHHASSSEGKVMSHTTTDNDNTASPDMLSQLLTLAQKVDCHTISLRVNGYHHHHQNRLVDLDCSVRHEQISVNSTVYIGNLFEAISENQLHYFFKKFGTIKNIHLSITADNARQPIAFITYSHQDEAAQAIEGMDNRFYEGRRIRVNFARKLPPSVIPGEQTHITLSIKPITAGISSGQCRRMEPYPQRRGVDRRRNICGQLPPPPRRRPPPPSRKASIIVGKDPEAVIVIDDDDEDAMILDHFTSNISKSRNSTVNYNGHHIDNSNHNSILQAPKTADEARKLFNDIEVEFPRIDDVVADIEKHVMESLGHGHLTVSIHNEYDEEASSEFTYILERKDGYVTFSSPEREQAETADELRQQRALPGLHDVVLHLAPPGKLTLVSLMLRTYRACQSEEDAGSSGVSELSDSTTGRVSPCVLTSPCNANGVVLNMGLSQIDRKDTCKRYVVLYHMRSLYEVIEFSSRIRDLISVGEEHVTRSVSTISKNPRLTRLSIGIRSVTSPTSSTYLLQRRTMFIQTEPTPNSHSLKFKPGIPVLPDPCNTIEFTSGREAKASSPLAFKIFQIDGVKGVMLGRDFITISKDEDTPWQLMKPDIYAYIMDFFTSGRKVLEDGHVSLPSDTAILPEDSEVVAMIKELLDTRIRPTIQDDGGDVEYKGFERGIVKLKLKGSCRTCDSSVVTLKNGIENMLMHYVPEVEGVEQVRDEVDDINEREFKKLEESLNAHG</sequence>
<dbReference type="Gene3D" id="3.30.70.330">
    <property type="match status" value="1"/>
</dbReference>
<dbReference type="AlphaFoldDB" id="A0A507DMU6"/>
<dbReference type="InterPro" id="IPR034904">
    <property type="entry name" value="FSCA_dom_sf"/>
</dbReference>
<dbReference type="SMART" id="SM00360">
    <property type="entry name" value="RRM"/>
    <property type="match status" value="1"/>
</dbReference>
<evidence type="ECO:0000313" key="6">
    <source>
        <dbReference type="Proteomes" id="UP000317494"/>
    </source>
</evidence>
<dbReference type="VEuPathDB" id="FungiDB:SeMB42_g01347"/>
<dbReference type="CDD" id="cd00590">
    <property type="entry name" value="RRM_SF"/>
    <property type="match status" value="1"/>
</dbReference>
<dbReference type="STRING" id="286115.A0A507DMU6"/>
<evidence type="ECO:0000259" key="4">
    <source>
        <dbReference type="PROSITE" id="PS50102"/>
    </source>
</evidence>
<keyword evidence="2" id="KW-0694">RNA-binding</keyword>
<dbReference type="InterPro" id="IPR035979">
    <property type="entry name" value="RBD_domain_sf"/>
</dbReference>
<dbReference type="Pfam" id="PF01106">
    <property type="entry name" value="NifU"/>
    <property type="match status" value="1"/>
</dbReference>
<dbReference type="SUPFAM" id="SSF54928">
    <property type="entry name" value="RNA-binding domain, RBD"/>
    <property type="match status" value="1"/>
</dbReference>
<feature type="region of interest" description="Disordered" evidence="3">
    <location>
        <begin position="62"/>
        <end position="82"/>
    </location>
</feature>
<proteinExistence type="inferred from homology"/>
<dbReference type="GO" id="GO:0005739">
    <property type="term" value="C:mitochondrion"/>
    <property type="evidence" value="ECO:0007669"/>
    <property type="project" value="TreeGrafter"/>
</dbReference>